<proteinExistence type="inferred from homology"/>
<dbReference type="SUPFAM" id="SSF51735">
    <property type="entry name" value="NAD(P)-binding Rossmann-fold domains"/>
    <property type="match status" value="1"/>
</dbReference>
<dbReference type="RefSeq" id="WP_154787054.1">
    <property type="nucleotide sequence ID" value="NZ_WMBB01000003.1"/>
</dbReference>
<evidence type="ECO:0000313" key="4">
    <source>
        <dbReference type="Proteomes" id="UP000432464"/>
    </source>
</evidence>
<evidence type="ECO:0000259" key="2">
    <source>
        <dbReference type="SMART" id="SM00822"/>
    </source>
</evidence>
<dbReference type="InterPro" id="IPR002347">
    <property type="entry name" value="SDR_fam"/>
</dbReference>
<evidence type="ECO:0000313" key="3">
    <source>
        <dbReference type="EMBL" id="MTE12561.1"/>
    </source>
</evidence>
<name>A0A6I3KT86_9NOCA</name>
<dbReference type="InterPro" id="IPR036291">
    <property type="entry name" value="NAD(P)-bd_dom_sf"/>
</dbReference>
<sequence>MTGEKGAVLVTGSSSGLGRATALRLASNGWVVFAGVRTEESAARLRRDAAGTALRPVQLDVTSVDSITLARKEIREHTGAGGLTGLVNNAGTCLAAPLECANIDDFRAELEVNVVGVAAVTQAFLPLLRVAAPGGKAPIRGRIVMIGSGVAWVAPPFLGMYAASQFGKRGMADALRRELAPTGVAVSQVEPGAVRTPIWDKIAEHADAAAAPELYRTSFRKFLSENNSRAMSSRTSPEDVARAVEHALTARRPRLRYRVGPDSAMMGPVVRFAPERLLDRAVMRNLGMTTGALAAERE</sequence>
<evidence type="ECO:0000256" key="1">
    <source>
        <dbReference type="RuleBase" id="RU000363"/>
    </source>
</evidence>
<dbReference type="CDD" id="cd05374">
    <property type="entry name" value="17beta-HSD-like_SDR_c"/>
    <property type="match status" value="1"/>
</dbReference>
<dbReference type="PRINTS" id="PR00080">
    <property type="entry name" value="SDRFAMILY"/>
</dbReference>
<protein>
    <submittedName>
        <fullName evidence="3">SDR family NAD(P)-dependent oxidoreductase</fullName>
    </submittedName>
</protein>
<dbReference type="EMBL" id="WMBB01000003">
    <property type="protein sequence ID" value="MTE12561.1"/>
    <property type="molecule type" value="Genomic_DNA"/>
</dbReference>
<dbReference type="GO" id="GO:0008202">
    <property type="term" value="P:steroid metabolic process"/>
    <property type="evidence" value="ECO:0007669"/>
    <property type="project" value="TreeGrafter"/>
</dbReference>
<comment type="similarity">
    <text evidence="1">Belongs to the short-chain dehydrogenases/reductases (SDR) family.</text>
</comment>
<organism evidence="3 4">
    <name type="scientific">Nocardia aurantiaca</name>
    <dbReference type="NCBI Taxonomy" id="2675850"/>
    <lineage>
        <taxon>Bacteria</taxon>
        <taxon>Bacillati</taxon>
        <taxon>Actinomycetota</taxon>
        <taxon>Actinomycetes</taxon>
        <taxon>Mycobacteriales</taxon>
        <taxon>Nocardiaceae</taxon>
        <taxon>Nocardia</taxon>
    </lineage>
</organism>
<dbReference type="Gene3D" id="3.40.50.720">
    <property type="entry name" value="NAD(P)-binding Rossmann-like Domain"/>
    <property type="match status" value="1"/>
</dbReference>
<gene>
    <name evidence="3" type="ORF">GLP40_07185</name>
</gene>
<dbReference type="PRINTS" id="PR00081">
    <property type="entry name" value="GDHRDH"/>
</dbReference>
<dbReference type="SMART" id="SM00822">
    <property type="entry name" value="PKS_KR"/>
    <property type="match status" value="1"/>
</dbReference>
<dbReference type="Pfam" id="PF00106">
    <property type="entry name" value="adh_short"/>
    <property type="match status" value="1"/>
</dbReference>
<accession>A0A6I3KT86</accession>
<dbReference type="PANTHER" id="PTHR43313">
    <property type="entry name" value="SHORT-CHAIN DEHYDROGENASE/REDUCTASE FAMILY 9C"/>
    <property type="match status" value="1"/>
</dbReference>
<dbReference type="Proteomes" id="UP000432464">
    <property type="component" value="Unassembled WGS sequence"/>
</dbReference>
<dbReference type="PANTHER" id="PTHR43313:SF1">
    <property type="entry name" value="3BETA-HYDROXYSTEROID DEHYDROGENASE DHS-16"/>
    <property type="match status" value="1"/>
</dbReference>
<feature type="domain" description="Ketoreductase" evidence="2">
    <location>
        <begin position="6"/>
        <end position="192"/>
    </location>
</feature>
<dbReference type="AlphaFoldDB" id="A0A6I3KT86"/>
<reference evidence="3 4" key="1">
    <citation type="submission" date="2019-11" db="EMBL/GenBank/DDBJ databases">
        <title>Nocardia sp. nov. CT2-14 isolated from soil.</title>
        <authorList>
            <person name="Kanchanasin P."/>
            <person name="Tanasupawat S."/>
            <person name="Yuki M."/>
            <person name="Kudo T."/>
        </authorList>
    </citation>
    <scope>NUCLEOTIDE SEQUENCE [LARGE SCALE GENOMIC DNA]</scope>
    <source>
        <strain evidence="3 4">CT2-14</strain>
    </source>
</reference>
<comment type="caution">
    <text evidence="3">The sequence shown here is derived from an EMBL/GenBank/DDBJ whole genome shotgun (WGS) entry which is preliminary data.</text>
</comment>
<dbReference type="GO" id="GO:0016491">
    <property type="term" value="F:oxidoreductase activity"/>
    <property type="evidence" value="ECO:0007669"/>
    <property type="project" value="TreeGrafter"/>
</dbReference>
<dbReference type="InterPro" id="IPR057326">
    <property type="entry name" value="KR_dom"/>
</dbReference>
<keyword evidence="4" id="KW-1185">Reference proteome</keyword>